<protein>
    <submittedName>
        <fullName evidence="9">Ubc1p like ubiquitin-conjugating enzyme</fullName>
    </submittedName>
</protein>
<dbReference type="GeneID" id="39978057"/>
<dbReference type="CDD" id="cd14314">
    <property type="entry name" value="UBA_II_E2_pyUCE_like"/>
    <property type="match status" value="1"/>
</dbReference>
<evidence type="ECO:0000259" key="7">
    <source>
        <dbReference type="PROSITE" id="PS50030"/>
    </source>
</evidence>
<dbReference type="Proteomes" id="UP000186176">
    <property type="component" value="Unassembled WGS sequence"/>
</dbReference>
<dbReference type="SUPFAM" id="SSF46934">
    <property type="entry name" value="UBA-like"/>
    <property type="match status" value="1"/>
</dbReference>
<dbReference type="InterPro" id="IPR015940">
    <property type="entry name" value="UBA"/>
</dbReference>
<evidence type="ECO:0000259" key="8">
    <source>
        <dbReference type="PROSITE" id="PS50127"/>
    </source>
</evidence>
<dbReference type="InterPro" id="IPR009060">
    <property type="entry name" value="UBA-like_sf"/>
</dbReference>
<dbReference type="PANTHER" id="PTHR24068">
    <property type="entry name" value="UBIQUITIN-CONJUGATING ENZYME E2"/>
    <property type="match status" value="1"/>
</dbReference>
<comment type="caution">
    <text evidence="9">The sequence shown here is derived from an EMBL/GenBank/DDBJ whole genome shotgun (WGS) entry which is preliminary data.</text>
</comment>
<dbReference type="OrthoDB" id="7851174at2759"/>
<evidence type="ECO:0000256" key="4">
    <source>
        <dbReference type="ARBA" id="ARBA00022840"/>
    </source>
</evidence>
<proteinExistence type="inferred from homology"/>
<dbReference type="SMART" id="SM00165">
    <property type="entry name" value="UBA"/>
    <property type="match status" value="1"/>
</dbReference>
<dbReference type="InterPro" id="IPR000608">
    <property type="entry name" value="UBC"/>
</dbReference>
<dbReference type="InterPro" id="IPR016135">
    <property type="entry name" value="UBQ-conjugating_enzyme/RWD"/>
</dbReference>
<dbReference type="Gene3D" id="3.10.110.10">
    <property type="entry name" value="Ubiquitin Conjugating Enzyme"/>
    <property type="match status" value="1"/>
</dbReference>
<dbReference type="GO" id="GO:0005524">
    <property type="term" value="F:ATP binding"/>
    <property type="evidence" value="ECO:0007669"/>
    <property type="project" value="UniProtKB-UniRule"/>
</dbReference>
<gene>
    <name evidence="9" type="ORF">cubi_01266</name>
</gene>
<evidence type="ECO:0000256" key="1">
    <source>
        <dbReference type="ARBA" id="ARBA00022679"/>
    </source>
</evidence>
<comment type="similarity">
    <text evidence="6">Belongs to the ubiquitin-conjugating enzyme family.</text>
</comment>
<keyword evidence="1" id="KW-0808">Transferase</keyword>
<feature type="domain" description="UBC core" evidence="8">
    <location>
        <begin position="4"/>
        <end position="153"/>
    </location>
</feature>
<dbReference type="GO" id="GO:0016740">
    <property type="term" value="F:transferase activity"/>
    <property type="evidence" value="ECO:0007669"/>
    <property type="project" value="UniProtKB-KW"/>
</dbReference>
<feature type="active site" description="Glycyl thioester intermediate" evidence="5">
    <location>
        <position position="91"/>
    </location>
</feature>
<dbReference type="Gene3D" id="1.10.8.10">
    <property type="entry name" value="DNA helicase RuvA subunit, C-terminal domain"/>
    <property type="match status" value="1"/>
</dbReference>
<dbReference type="PROSITE" id="PS00183">
    <property type="entry name" value="UBC_1"/>
    <property type="match status" value="1"/>
</dbReference>
<evidence type="ECO:0000313" key="9">
    <source>
        <dbReference type="EMBL" id="OII71652.1"/>
    </source>
</evidence>
<organism evidence="9 10">
    <name type="scientific">Cryptosporidium ubiquitum</name>
    <dbReference type="NCBI Taxonomy" id="857276"/>
    <lineage>
        <taxon>Eukaryota</taxon>
        <taxon>Sar</taxon>
        <taxon>Alveolata</taxon>
        <taxon>Apicomplexa</taxon>
        <taxon>Conoidasida</taxon>
        <taxon>Coccidia</taxon>
        <taxon>Eucoccidiorida</taxon>
        <taxon>Eimeriorina</taxon>
        <taxon>Cryptosporidiidae</taxon>
        <taxon>Cryptosporidium</taxon>
    </lineage>
</organism>
<evidence type="ECO:0000256" key="3">
    <source>
        <dbReference type="ARBA" id="ARBA00022786"/>
    </source>
</evidence>
<sequence>MGDNRRMTLLRGLQVFTDELEEDKQVGIKLIGNKTDNFLGIIRGPVGTPYEGGVFQLDIIVPKEYPYEPPKVKFITKIWHPNISSQTGAICLDILKDAWSPALTLRTVMLSIQALLSSPEPNDPQDALVASLYKNDYSKYIETAKNWTQMYAKPTSKEEKVKRFLDMGFNRDSIITALERNNWDENFALNELLSEN</sequence>
<feature type="domain" description="UBA" evidence="7">
    <location>
        <begin position="155"/>
        <end position="195"/>
    </location>
</feature>
<dbReference type="SUPFAM" id="SSF54495">
    <property type="entry name" value="UBC-like"/>
    <property type="match status" value="1"/>
</dbReference>
<keyword evidence="2 6" id="KW-0547">Nucleotide-binding</keyword>
<dbReference type="PROSITE" id="PS50030">
    <property type="entry name" value="UBA"/>
    <property type="match status" value="1"/>
</dbReference>
<dbReference type="VEuPathDB" id="CryptoDB:cubi_01266"/>
<evidence type="ECO:0000256" key="6">
    <source>
        <dbReference type="RuleBase" id="RU362109"/>
    </source>
</evidence>
<keyword evidence="3 6" id="KW-0833">Ubl conjugation pathway</keyword>
<dbReference type="PROSITE" id="PS50127">
    <property type="entry name" value="UBC_2"/>
    <property type="match status" value="1"/>
</dbReference>
<dbReference type="EMBL" id="LRBP01000028">
    <property type="protein sequence ID" value="OII71652.1"/>
    <property type="molecule type" value="Genomic_DNA"/>
</dbReference>
<dbReference type="InterPro" id="IPR023313">
    <property type="entry name" value="UBQ-conjugating_AS"/>
</dbReference>
<keyword evidence="4 6" id="KW-0067">ATP-binding</keyword>
<dbReference type="Pfam" id="PF00179">
    <property type="entry name" value="UQ_con"/>
    <property type="match status" value="1"/>
</dbReference>
<evidence type="ECO:0000256" key="5">
    <source>
        <dbReference type="PROSITE-ProRule" id="PRU10133"/>
    </source>
</evidence>
<dbReference type="SMART" id="SM00212">
    <property type="entry name" value="UBCc"/>
    <property type="match status" value="1"/>
</dbReference>
<evidence type="ECO:0000256" key="2">
    <source>
        <dbReference type="ARBA" id="ARBA00022741"/>
    </source>
</evidence>
<accession>A0A1J4MF57</accession>
<evidence type="ECO:0000313" key="10">
    <source>
        <dbReference type="Proteomes" id="UP000186176"/>
    </source>
</evidence>
<name>A0A1J4MF57_9CRYT</name>
<reference evidence="9 10" key="1">
    <citation type="submission" date="2016-10" db="EMBL/GenBank/DDBJ databases">
        <title>Reductive evolution of mitochondrial metabolism and differential evolution of invasion-related proteins in Cryptosporidium.</title>
        <authorList>
            <person name="Liu S."/>
            <person name="Roellig D.M."/>
            <person name="Guo Y."/>
            <person name="Li N."/>
            <person name="Frace M.A."/>
            <person name="Tang K."/>
            <person name="Zhang L."/>
            <person name="Feng Y."/>
            <person name="Xiao L."/>
        </authorList>
    </citation>
    <scope>NUCLEOTIDE SEQUENCE [LARGE SCALE GENOMIC DNA]</scope>
    <source>
        <strain evidence="9">39726</strain>
    </source>
</reference>
<dbReference type="AlphaFoldDB" id="A0A1J4MF57"/>
<keyword evidence="10" id="KW-1185">Reference proteome</keyword>
<dbReference type="RefSeq" id="XP_028873271.1">
    <property type="nucleotide sequence ID" value="XM_029018278.1"/>
</dbReference>
<dbReference type="CDD" id="cd23800">
    <property type="entry name" value="UBCc_UBE2K"/>
    <property type="match status" value="1"/>
</dbReference>